<dbReference type="Gene3D" id="4.10.240.10">
    <property type="entry name" value="Zn(2)-C6 fungal-type DNA-binding domain"/>
    <property type="match status" value="1"/>
</dbReference>
<evidence type="ECO:0000256" key="1">
    <source>
        <dbReference type="ARBA" id="ARBA00023242"/>
    </source>
</evidence>
<dbReference type="InterPro" id="IPR036864">
    <property type="entry name" value="Zn2-C6_fun-type_DNA-bd_sf"/>
</dbReference>
<dbReference type="EMBL" id="JAADJZ010000005">
    <property type="protein sequence ID" value="KAF2874838.1"/>
    <property type="molecule type" value="Genomic_DNA"/>
</dbReference>
<evidence type="ECO:0000313" key="5">
    <source>
        <dbReference type="Proteomes" id="UP000481861"/>
    </source>
</evidence>
<feature type="region of interest" description="Disordered" evidence="2">
    <location>
        <begin position="54"/>
        <end position="93"/>
    </location>
</feature>
<sequence length="369" mass="40241">MVRNHTQELLMGPQHRRSCDRCHAQKMRCVKGNSPHDDRCLRCAKQGALCQYSPRVRRRAERTPETAATSPSSSSTTSSQPLGPHHADYASHDPLFSAGADAFPVDHTAMPTPDCLAPWGAVWSPSTFNNMELGQLPAMGLFDLPAMNVMAELDTSPLSVADSVRELADLNVRLFDHSCTLPTQPSGQGGRGRLFAIDQTFTLTKTLITILKRLYAYLDESGPESRPIDQATALLILSCHCRLMDLYESIFGGIQSCSQNPQLTPPEAESGLTLPPLRFGSYSAPELQPLPSLSTVAMHMTVVLMISAQLCKQLRETIGAGMGRVEGQPISIFDDATQQTLRQRWGALGEKISSTQQSLMLFSVTSVTG</sequence>
<dbReference type="GO" id="GO:0000981">
    <property type="term" value="F:DNA-binding transcription factor activity, RNA polymerase II-specific"/>
    <property type="evidence" value="ECO:0007669"/>
    <property type="project" value="InterPro"/>
</dbReference>
<feature type="compositionally biased region" description="Low complexity" evidence="2">
    <location>
        <begin position="65"/>
        <end position="79"/>
    </location>
</feature>
<feature type="domain" description="Zn(2)-C6 fungal-type" evidence="3">
    <location>
        <begin position="18"/>
        <end position="52"/>
    </location>
</feature>
<proteinExistence type="predicted"/>
<keyword evidence="5" id="KW-1185">Reference proteome</keyword>
<dbReference type="SMART" id="SM00066">
    <property type="entry name" value="GAL4"/>
    <property type="match status" value="1"/>
</dbReference>
<dbReference type="PROSITE" id="PS50048">
    <property type="entry name" value="ZN2_CY6_FUNGAL_2"/>
    <property type="match status" value="1"/>
</dbReference>
<dbReference type="Proteomes" id="UP000481861">
    <property type="component" value="Unassembled WGS sequence"/>
</dbReference>
<dbReference type="SUPFAM" id="SSF57701">
    <property type="entry name" value="Zn2/Cys6 DNA-binding domain"/>
    <property type="match status" value="1"/>
</dbReference>
<comment type="caution">
    <text evidence="4">The sequence shown here is derived from an EMBL/GenBank/DDBJ whole genome shotgun (WGS) entry which is preliminary data.</text>
</comment>
<dbReference type="InterPro" id="IPR001138">
    <property type="entry name" value="Zn2Cys6_DnaBD"/>
</dbReference>
<evidence type="ECO:0000259" key="3">
    <source>
        <dbReference type="PROSITE" id="PS50048"/>
    </source>
</evidence>
<organism evidence="4 5">
    <name type="scientific">Massariosphaeria phaeospora</name>
    <dbReference type="NCBI Taxonomy" id="100035"/>
    <lineage>
        <taxon>Eukaryota</taxon>
        <taxon>Fungi</taxon>
        <taxon>Dikarya</taxon>
        <taxon>Ascomycota</taxon>
        <taxon>Pezizomycotina</taxon>
        <taxon>Dothideomycetes</taxon>
        <taxon>Pleosporomycetidae</taxon>
        <taxon>Pleosporales</taxon>
        <taxon>Pleosporales incertae sedis</taxon>
        <taxon>Massariosphaeria</taxon>
    </lineage>
</organism>
<accession>A0A7C8MC70</accession>
<dbReference type="GO" id="GO:0008270">
    <property type="term" value="F:zinc ion binding"/>
    <property type="evidence" value="ECO:0007669"/>
    <property type="project" value="InterPro"/>
</dbReference>
<keyword evidence="1" id="KW-0539">Nucleus</keyword>
<dbReference type="CDD" id="cd00067">
    <property type="entry name" value="GAL4"/>
    <property type="match status" value="1"/>
</dbReference>
<dbReference type="Pfam" id="PF00172">
    <property type="entry name" value="Zn_clus"/>
    <property type="match status" value="1"/>
</dbReference>
<gene>
    <name evidence="4" type="ORF">BDV95DRAFT_300101</name>
</gene>
<protein>
    <recommendedName>
        <fullName evidence="3">Zn(2)-C6 fungal-type domain-containing protein</fullName>
    </recommendedName>
</protein>
<dbReference type="AlphaFoldDB" id="A0A7C8MC70"/>
<evidence type="ECO:0000313" key="4">
    <source>
        <dbReference type="EMBL" id="KAF2874838.1"/>
    </source>
</evidence>
<name>A0A7C8MC70_9PLEO</name>
<dbReference type="PROSITE" id="PS00463">
    <property type="entry name" value="ZN2_CY6_FUNGAL_1"/>
    <property type="match status" value="1"/>
</dbReference>
<dbReference type="OrthoDB" id="3915506at2759"/>
<reference evidence="4 5" key="1">
    <citation type="submission" date="2020-01" db="EMBL/GenBank/DDBJ databases">
        <authorList>
            <consortium name="DOE Joint Genome Institute"/>
            <person name="Haridas S."/>
            <person name="Albert R."/>
            <person name="Binder M."/>
            <person name="Bloem J."/>
            <person name="Labutti K."/>
            <person name="Salamov A."/>
            <person name="Andreopoulos B."/>
            <person name="Baker S.E."/>
            <person name="Barry K."/>
            <person name="Bills G."/>
            <person name="Bluhm B.H."/>
            <person name="Cannon C."/>
            <person name="Castanera R."/>
            <person name="Culley D.E."/>
            <person name="Daum C."/>
            <person name="Ezra D."/>
            <person name="Gonzalez J.B."/>
            <person name="Henrissat B."/>
            <person name="Kuo A."/>
            <person name="Liang C."/>
            <person name="Lipzen A."/>
            <person name="Lutzoni F."/>
            <person name="Magnuson J."/>
            <person name="Mondo S."/>
            <person name="Nolan M."/>
            <person name="Ohm R."/>
            <person name="Pangilinan J."/>
            <person name="Park H.-J.H."/>
            <person name="Ramirez L."/>
            <person name="Alfaro M."/>
            <person name="Sun H."/>
            <person name="Tritt A."/>
            <person name="Yoshinaga Y."/>
            <person name="Zwiers L.-H.L."/>
            <person name="Turgeon B.G."/>
            <person name="Goodwin S.B."/>
            <person name="Spatafora J.W."/>
            <person name="Crous P.W."/>
            <person name="Grigoriev I.V."/>
        </authorList>
    </citation>
    <scope>NUCLEOTIDE SEQUENCE [LARGE SCALE GENOMIC DNA]</scope>
    <source>
        <strain evidence="4 5">CBS 611.86</strain>
    </source>
</reference>
<evidence type="ECO:0000256" key="2">
    <source>
        <dbReference type="SAM" id="MobiDB-lite"/>
    </source>
</evidence>